<keyword evidence="2" id="KW-0813">Transport</keyword>
<dbReference type="InterPro" id="IPR058792">
    <property type="entry name" value="Beta-barrel_RND_2"/>
</dbReference>
<dbReference type="Pfam" id="PF25893">
    <property type="entry name" value="HH_CzcB"/>
    <property type="match status" value="1"/>
</dbReference>
<dbReference type="Gene3D" id="2.40.420.20">
    <property type="match status" value="1"/>
</dbReference>
<evidence type="ECO:0000256" key="1">
    <source>
        <dbReference type="ARBA" id="ARBA00009477"/>
    </source>
</evidence>
<dbReference type="Pfam" id="PF25973">
    <property type="entry name" value="BSH_CzcB"/>
    <property type="match status" value="1"/>
</dbReference>
<evidence type="ECO:0000259" key="6">
    <source>
        <dbReference type="Pfam" id="PF25954"/>
    </source>
</evidence>
<feature type="domain" description="CusB-like beta-barrel" evidence="6">
    <location>
        <begin position="295"/>
        <end position="374"/>
    </location>
</feature>
<dbReference type="NCBIfam" id="TIGR01730">
    <property type="entry name" value="RND_mfp"/>
    <property type="match status" value="1"/>
</dbReference>
<evidence type="ECO:0000313" key="10">
    <source>
        <dbReference type="Proteomes" id="UP001162891"/>
    </source>
</evidence>
<dbReference type="PROSITE" id="PS51257">
    <property type="entry name" value="PROKAR_LIPOPROTEIN"/>
    <property type="match status" value="1"/>
</dbReference>
<feature type="domain" description="CzcB-like alpha-helical hairpin" evidence="5">
    <location>
        <begin position="178"/>
        <end position="236"/>
    </location>
</feature>
<accession>A0ABM7WZX3</accession>
<feature type="domain" description="CzcB-like barrel-sandwich hybrid" evidence="7">
    <location>
        <begin position="139"/>
        <end position="292"/>
    </location>
</feature>
<dbReference type="Pfam" id="PF25954">
    <property type="entry name" value="Beta-barrel_RND_2"/>
    <property type="match status" value="1"/>
</dbReference>
<reference evidence="10" key="1">
    <citation type="journal article" date="2022" name="Int. J. Syst. Evol. Microbiol.">
        <title>Anaeromyxobacter oryzae sp. nov., Anaeromyxobacter diazotrophicus sp. nov. and Anaeromyxobacter paludicola sp. nov., isolated from paddy soils.</title>
        <authorList>
            <person name="Itoh H."/>
            <person name="Xu Z."/>
            <person name="Mise K."/>
            <person name="Masuda Y."/>
            <person name="Ushijima N."/>
            <person name="Hayakawa C."/>
            <person name="Shiratori Y."/>
            <person name="Senoo K."/>
        </authorList>
    </citation>
    <scope>NUCLEOTIDE SEQUENCE [LARGE SCALE GENOMIC DNA]</scope>
    <source>
        <strain evidence="10">Red232</strain>
    </source>
</reference>
<dbReference type="PANTHER" id="PTHR30097:SF4">
    <property type="entry name" value="SLR6042 PROTEIN"/>
    <property type="match status" value="1"/>
</dbReference>
<dbReference type="InterPro" id="IPR051909">
    <property type="entry name" value="MFP_Cation_Efflux"/>
</dbReference>
<gene>
    <name evidence="9" type="ORF">AMOR_40990</name>
</gene>
<dbReference type="InterPro" id="IPR058649">
    <property type="entry name" value="CzcB_C"/>
</dbReference>
<evidence type="ECO:0000259" key="5">
    <source>
        <dbReference type="Pfam" id="PF25893"/>
    </source>
</evidence>
<sequence length="458" mass="49026">MIRSHTNVVAVLAALVAIACRGGGHGDSGEPAGSAGEAQHGNHGSEPAPAAKTAADDEHGHGREAEVSDLDRPVDELLAATCEHGKKTYECDECRYGVGVVRAPARLVEGGLLRKAIVSRRRVEAPIAVTGEVRFDERRVTHVSPRIEGTVRKVHATLGEHVRRGQGLVELESVQIGEAESDYLSAQATLRLARASADRQAQLRKEQISSEKEYLLARQELEAAQIRARAAEEKLARLGVAKGDVERLASAGRSSGDGGLVVRAPADGIVLEMHAVPGELVKPEESILTIGDVSSVWVWADLHEDQLGRVLDAQRAGKLRADVGVKAFPDSTFPGNVEFVGPTMDERTRTVKVRVAAANPDAKLRAGMFASVRIFLPGQEEALAVPSAAVLSDEGRAFVFVHHHGDYWIRRPVEPGRRWVDWVEVRGGLAGGETVATDGSFLLKSDVLRSKMGAGCAD</sequence>
<dbReference type="Proteomes" id="UP001162891">
    <property type="component" value="Chromosome"/>
</dbReference>
<dbReference type="PANTHER" id="PTHR30097">
    <property type="entry name" value="CATION EFFLUX SYSTEM PROTEIN CUSB"/>
    <property type="match status" value="1"/>
</dbReference>
<dbReference type="InterPro" id="IPR058648">
    <property type="entry name" value="HH_CzcB-like"/>
</dbReference>
<dbReference type="Gene3D" id="2.40.30.170">
    <property type="match status" value="1"/>
</dbReference>
<dbReference type="RefSeq" id="WP_248353647.1">
    <property type="nucleotide sequence ID" value="NZ_AP025591.1"/>
</dbReference>
<evidence type="ECO:0000256" key="4">
    <source>
        <dbReference type="SAM" id="MobiDB-lite"/>
    </source>
</evidence>
<name>A0ABM7WZX3_9BACT</name>
<dbReference type="Gene3D" id="1.10.287.470">
    <property type="entry name" value="Helix hairpin bin"/>
    <property type="match status" value="1"/>
</dbReference>
<feature type="domain" description="CzcB-like C-terminal circularly permuted SH3-like" evidence="8">
    <location>
        <begin position="383"/>
        <end position="444"/>
    </location>
</feature>
<keyword evidence="3" id="KW-0175">Coiled coil</keyword>
<evidence type="ECO:0000259" key="8">
    <source>
        <dbReference type="Pfam" id="PF25975"/>
    </source>
</evidence>
<comment type="similarity">
    <text evidence="1">Belongs to the membrane fusion protein (MFP) (TC 8.A.1) family.</text>
</comment>
<evidence type="ECO:0000313" key="9">
    <source>
        <dbReference type="EMBL" id="BDG05103.1"/>
    </source>
</evidence>
<dbReference type="SUPFAM" id="SSF111369">
    <property type="entry name" value="HlyD-like secretion proteins"/>
    <property type="match status" value="1"/>
</dbReference>
<feature type="coiled-coil region" evidence="3">
    <location>
        <begin position="214"/>
        <end position="241"/>
    </location>
</feature>
<keyword evidence="10" id="KW-1185">Reference proteome</keyword>
<evidence type="ECO:0000256" key="3">
    <source>
        <dbReference type="SAM" id="Coils"/>
    </source>
</evidence>
<feature type="region of interest" description="Disordered" evidence="4">
    <location>
        <begin position="26"/>
        <end position="70"/>
    </location>
</feature>
<dbReference type="InterPro" id="IPR006143">
    <property type="entry name" value="RND_pump_MFP"/>
</dbReference>
<dbReference type="InterPro" id="IPR058647">
    <property type="entry name" value="BSH_CzcB-like"/>
</dbReference>
<dbReference type="Pfam" id="PF25975">
    <property type="entry name" value="CzcB_C"/>
    <property type="match status" value="1"/>
</dbReference>
<evidence type="ECO:0000256" key="2">
    <source>
        <dbReference type="ARBA" id="ARBA00022448"/>
    </source>
</evidence>
<dbReference type="EMBL" id="AP025591">
    <property type="protein sequence ID" value="BDG05103.1"/>
    <property type="molecule type" value="Genomic_DNA"/>
</dbReference>
<protein>
    <submittedName>
        <fullName evidence="9">RND transporter</fullName>
    </submittedName>
</protein>
<feature type="compositionally biased region" description="Basic and acidic residues" evidence="4">
    <location>
        <begin position="54"/>
        <end position="70"/>
    </location>
</feature>
<evidence type="ECO:0000259" key="7">
    <source>
        <dbReference type="Pfam" id="PF25973"/>
    </source>
</evidence>
<organism evidence="9 10">
    <name type="scientific">Anaeromyxobacter oryzae</name>
    <dbReference type="NCBI Taxonomy" id="2918170"/>
    <lineage>
        <taxon>Bacteria</taxon>
        <taxon>Pseudomonadati</taxon>
        <taxon>Myxococcota</taxon>
        <taxon>Myxococcia</taxon>
        <taxon>Myxococcales</taxon>
        <taxon>Cystobacterineae</taxon>
        <taxon>Anaeromyxobacteraceae</taxon>
        <taxon>Anaeromyxobacter</taxon>
    </lineage>
</organism>
<dbReference type="Gene3D" id="2.40.50.100">
    <property type="match status" value="1"/>
</dbReference>
<proteinExistence type="inferred from homology"/>